<feature type="domain" description="DSBA-like thioredoxin" evidence="1">
    <location>
        <begin position="3"/>
        <end position="203"/>
    </location>
</feature>
<gene>
    <name evidence="2" type="ORF">PDUR_07630</name>
</gene>
<dbReference type="RefSeq" id="WP_042205697.1">
    <property type="nucleotide sequence ID" value="NZ_CP009288.1"/>
</dbReference>
<sequence>MKIEVWSDYVCPFCYIGKRRLEHALSQFPERDKVEVEYRSFQLDPEAAPTSKSIHELLAAKYGITVEQAKTMNAQVADQALGVGLDFRFDTVIHANTYNGHRLAHYAKTQGLEAELTERLMHGYFTDGLNLGDHEALAALAAEAGLDKEEALAVLNSDANADEVNADIAAAQRLGITGVPFFVFNGKYAISGAQPGPVFSEVLDQVWSEEKEAPVLRVIGGSAEASGGDGCADGSCSV</sequence>
<dbReference type="PANTHER" id="PTHR13887">
    <property type="entry name" value="GLUTATHIONE S-TRANSFERASE KAPPA"/>
    <property type="match status" value="1"/>
</dbReference>
<dbReference type="AlphaFoldDB" id="A0A089HL30"/>
<evidence type="ECO:0000313" key="3">
    <source>
        <dbReference type="Proteomes" id="UP000029409"/>
    </source>
</evidence>
<name>A0A089HL30_PAEDU</name>
<keyword evidence="3" id="KW-1185">Reference proteome</keyword>
<dbReference type="Proteomes" id="UP000029409">
    <property type="component" value="Chromosome"/>
</dbReference>
<dbReference type="STRING" id="44251.PDUR_07630"/>
<proteinExistence type="predicted"/>
<accession>A0A089HL30</accession>
<dbReference type="EMBL" id="CP009288">
    <property type="protein sequence ID" value="AIQ11817.1"/>
    <property type="molecule type" value="Genomic_DNA"/>
</dbReference>
<organism evidence="2 3">
    <name type="scientific">Paenibacillus durus</name>
    <name type="common">Paenibacillus azotofixans</name>
    <dbReference type="NCBI Taxonomy" id="44251"/>
    <lineage>
        <taxon>Bacteria</taxon>
        <taxon>Bacillati</taxon>
        <taxon>Bacillota</taxon>
        <taxon>Bacilli</taxon>
        <taxon>Bacillales</taxon>
        <taxon>Paenibacillaceae</taxon>
        <taxon>Paenibacillus</taxon>
    </lineage>
</organism>
<dbReference type="KEGG" id="pdu:PDUR_07630"/>
<dbReference type="InterPro" id="IPR036249">
    <property type="entry name" value="Thioredoxin-like_sf"/>
</dbReference>
<dbReference type="Gene3D" id="3.40.30.10">
    <property type="entry name" value="Glutaredoxin"/>
    <property type="match status" value="1"/>
</dbReference>
<reference evidence="2 3" key="1">
    <citation type="submission" date="2014-08" db="EMBL/GenBank/DDBJ databases">
        <title>Comparative genomics of the Paenibacillus odorifer group.</title>
        <authorList>
            <person name="den Bakker H.C."/>
            <person name="Tsai Y.-C."/>
            <person name="Martin N."/>
            <person name="Korlach J."/>
            <person name="Wiedmann M."/>
        </authorList>
    </citation>
    <scope>NUCLEOTIDE SEQUENCE [LARGE SCALE GENOMIC DNA]</scope>
    <source>
        <strain evidence="2 3">DSM 1735</strain>
    </source>
</reference>
<dbReference type="OrthoDB" id="9799122at2"/>
<dbReference type="Pfam" id="PF01323">
    <property type="entry name" value="DSBA"/>
    <property type="match status" value="1"/>
</dbReference>
<dbReference type="GO" id="GO:0016491">
    <property type="term" value="F:oxidoreductase activity"/>
    <property type="evidence" value="ECO:0007669"/>
    <property type="project" value="InterPro"/>
</dbReference>
<protein>
    <submittedName>
        <fullName evidence="2">DSBA oxidoreductase</fullName>
    </submittedName>
</protein>
<dbReference type="eggNOG" id="COG2761">
    <property type="taxonomic scope" value="Bacteria"/>
</dbReference>
<evidence type="ECO:0000313" key="2">
    <source>
        <dbReference type="EMBL" id="AIQ11817.1"/>
    </source>
</evidence>
<dbReference type="InterPro" id="IPR001853">
    <property type="entry name" value="DSBA-like_thioredoxin_dom"/>
</dbReference>
<evidence type="ECO:0000259" key="1">
    <source>
        <dbReference type="Pfam" id="PF01323"/>
    </source>
</evidence>
<dbReference type="SUPFAM" id="SSF52833">
    <property type="entry name" value="Thioredoxin-like"/>
    <property type="match status" value="1"/>
</dbReference>
<dbReference type="PANTHER" id="PTHR13887:SF41">
    <property type="entry name" value="THIOREDOXIN SUPERFAMILY PROTEIN"/>
    <property type="match status" value="1"/>
</dbReference>
<dbReference type="CDD" id="cd03024">
    <property type="entry name" value="DsbA_FrnE"/>
    <property type="match status" value="1"/>
</dbReference>